<gene>
    <name evidence="2" type="ORF">LPQ35_09825</name>
</gene>
<reference evidence="2 3" key="1">
    <citation type="submission" date="2021-11" db="EMBL/GenBank/DDBJ databases">
        <title>Whole genome of Geoglobus acetivorans.</title>
        <authorList>
            <person name="Liu D."/>
        </authorList>
    </citation>
    <scope>NUCLEOTIDE SEQUENCE [LARGE SCALE GENOMIC DNA]</scope>
    <source>
        <strain evidence="2 3">SBH6</strain>
    </source>
</reference>
<evidence type="ECO:0000313" key="3">
    <source>
        <dbReference type="Proteomes" id="UP001492541"/>
    </source>
</evidence>
<dbReference type="EMBL" id="CP087714">
    <property type="protein sequence ID" value="XAT63541.1"/>
    <property type="molecule type" value="Genomic_DNA"/>
</dbReference>
<dbReference type="InterPro" id="IPR002881">
    <property type="entry name" value="DUF58"/>
</dbReference>
<dbReference type="RefSeq" id="WP_193807346.1">
    <property type="nucleotide sequence ID" value="NZ_CP087714.1"/>
</dbReference>
<name>A0ABZ3H1V8_GEOAI</name>
<feature type="domain" description="DUF58" evidence="1">
    <location>
        <begin position="187"/>
        <end position="293"/>
    </location>
</feature>
<evidence type="ECO:0000259" key="1">
    <source>
        <dbReference type="Pfam" id="PF01882"/>
    </source>
</evidence>
<protein>
    <submittedName>
        <fullName evidence="2">DUF58 domain-containing protein</fullName>
    </submittedName>
</protein>
<keyword evidence="3" id="KW-1185">Reference proteome</keyword>
<dbReference type="GeneID" id="90449993"/>
<dbReference type="PANTHER" id="PTHR33608:SF3">
    <property type="entry name" value="SLR2013 PROTEIN"/>
    <property type="match status" value="1"/>
</dbReference>
<dbReference type="PANTHER" id="PTHR33608">
    <property type="entry name" value="BLL2464 PROTEIN"/>
    <property type="match status" value="1"/>
</dbReference>
<evidence type="ECO:0000313" key="2">
    <source>
        <dbReference type="EMBL" id="XAT63541.1"/>
    </source>
</evidence>
<accession>A0ABZ3H1V8</accession>
<organism evidence="2 3">
    <name type="scientific">Geoglobus acetivorans</name>
    <dbReference type="NCBI Taxonomy" id="565033"/>
    <lineage>
        <taxon>Archaea</taxon>
        <taxon>Methanobacteriati</taxon>
        <taxon>Methanobacteriota</taxon>
        <taxon>Archaeoglobi</taxon>
        <taxon>Archaeoglobales</taxon>
        <taxon>Archaeoglobaceae</taxon>
        <taxon>Geoglobus</taxon>
    </lineage>
</organism>
<dbReference type="Proteomes" id="UP001492541">
    <property type="component" value="Chromosome"/>
</dbReference>
<dbReference type="Pfam" id="PF01882">
    <property type="entry name" value="DUF58"/>
    <property type="match status" value="1"/>
</dbReference>
<proteinExistence type="predicted"/>
<sequence>MRREEILSTLAVLLFVQAYLLENVFPALLGFSVLLYLTYIRTEFSPRIDAGWEISPRLVEGKKHRSMVRLRNFTDRKLKVTVLKEFLPPGFEAEKTEIVLNGKEEKVVEFTITPARGVYRIRGPRVMVSDMRGLYCSSITGDSEVEVEVYPSLEKIKEDVREEENLRLATTYMKVLLGLQTMEIDSLRKFQSGDDIKHVEWKATARLGELVVKEFLRELEGDVYIILDAGREMRKAVSRSRIDYATTLTLQISYSLMKNYRVGLIVYDDYGVRFRVDASRSPEQIERFIRSLKIGSIRSNLLGVKLPEINLRVSDDSRRFLRKVMPALKRRGGFSTGLVEAVSSLPSSAFLIFIADIASNTGELVRILSELRDRNRILLLTPNPVLFYDESRLNRDTILWLYRRYIEREKLLRKLGRIVPTIDLGPSDLLEVIRGALR</sequence>